<dbReference type="InterPro" id="IPR008153">
    <property type="entry name" value="GAE_dom"/>
</dbReference>
<dbReference type="InterPro" id="IPR050840">
    <property type="entry name" value="Adaptor_Complx_Large_Subunit"/>
</dbReference>
<dbReference type="Pfam" id="PF01602">
    <property type="entry name" value="Adaptin_N"/>
    <property type="match status" value="1"/>
</dbReference>
<comment type="subcellular location">
    <subcellularLocation>
        <location evidence="1">Cytoplasmic vesicle</location>
        <location evidence="1">Clathrin-coated vesicle membrane</location>
        <topology evidence="1">Peripheral membrane protein</topology>
        <orientation evidence="1">Cytoplasmic side</orientation>
    </subcellularLocation>
    <subcellularLocation>
        <location evidence="2">Golgi apparatus</location>
    </subcellularLocation>
</comment>
<evidence type="ECO:0000256" key="10">
    <source>
        <dbReference type="PIRNR" id="PIRNR037094"/>
    </source>
</evidence>
<dbReference type="GO" id="GO:0030121">
    <property type="term" value="C:AP-1 adaptor complex"/>
    <property type="evidence" value="ECO:0007669"/>
    <property type="project" value="InterPro"/>
</dbReference>
<reference evidence="13" key="1">
    <citation type="submission" date="2023-05" db="EMBL/GenBank/DDBJ databases">
        <authorList>
            <person name="Huff M."/>
        </authorList>
    </citation>
    <scope>NUCLEOTIDE SEQUENCE</scope>
</reference>
<keyword evidence="7 10" id="KW-0472">Membrane</keyword>
<dbReference type="InterPro" id="IPR008152">
    <property type="entry name" value="Clathrin_a/b/g-adaptin_app_Ig"/>
</dbReference>
<dbReference type="InterPro" id="IPR002553">
    <property type="entry name" value="Clathrin/coatomer_adapt-like_N"/>
</dbReference>
<proteinExistence type="inferred from homology"/>
<gene>
    <name evidence="13" type="ORF">FPE_LOCUS26779</name>
</gene>
<dbReference type="GO" id="GO:0006886">
    <property type="term" value="P:intracellular protein transport"/>
    <property type="evidence" value="ECO:0007669"/>
    <property type="project" value="UniProtKB-UniRule"/>
</dbReference>
<keyword evidence="4 10" id="KW-0813">Transport</keyword>
<comment type="similarity">
    <text evidence="3 10">Belongs to the adaptor complexes large subunit family.</text>
</comment>
<protein>
    <recommendedName>
        <fullName evidence="10">AP-1 complex subunit gamma</fullName>
    </recommendedName>
</protein>
<dbReference type="PANTHER" id="PTHR22780">
    <property type="entry name" value="ADAPTIN, ALPHA/GAMMA/EPSILON"/>
    <property type="match status" value="1"/>
</dbReference>
<evidence type="ECO:0000256" key="7">
    <source>
        <dbReference type="ARBA" id="ARBA00023136"/>
    </source>
</evidence>
<dbReference type="SMART" id="SM00809">
    <property type="entry name" value="Alpha_adaptinC2"/>
    <property type="match status" value="1"/>
</dbReference>
<evidence type="ECO:0000313" key="13">
    <source>
        <dbReference type="EMBL" id="CAI9779349.1"/>
    </source>
</evidence>
<feature type="region of interest" description="Disordered" evidence="11">
    <location>
        <begin position="686"/>
        <end position="711"/>
    </location>
</feature>
<evidence type="ECO:0000259" key="12">
    <source>
        <dbReference type="PROSITE" id="PS50180"/>
    </source>
</evidence>
<keyword evidence="5 10" id="KW-0653">Protein transport</keyword>
<dbReference type="InterPro" id="IPR016024">
    <property type="entry name" value="ARM-type_fold"/>
</dbReference>
<dbReference type="AlphaFoldDB" id="A0AAD2E6R5"/>
<evidence type="ECO:0000256" key="2">
    <source>
        <dbReference type="ARBA" id="ARBA00004555"/>
    </source>
</evidence>
<dbReference type="SUPFAM" id="SSF48371">
    <property type="entry name" value="ARM repeat"/>
    <property type="match status" value="1"/>
</dbReference>
<dbReference type="InterPro" id="IPR017107">
    <property type="entry name" value="AP1_complex_gsu"/>
</dbReference>
<dbReference type="InterPro" id="IPR011989">
    <property type="entry name" value="ARM-like"/>
</dbReference>
<dbReference type="FunFam" id="2.60.40.1230:FF:000008">
    <property type="entry name" value="AP-1 complex subunit gamma"/>
    <property type="match status" value="1"/>
</dbReference>
<keyword evidence="14" id="KW-1185">Reference proteome</keyword>
<dbReference type="FunFam" id="1.25.10.10:FF:000030">
    <property type="entry name" value="AP-1 complex subunit gamma"/>
    <property type="match status" value="1"/>
</dbReference>
<keyword evidence="8 10" id="KW-0968">Cytoplasmic vesicle</keyword>
<accession>A0AAD2E6R5</accession>
<sequence>MNPFSSGTRLRDMIRAIRACKTAAEERAVVRKECAAIRAAISENDQDYSHRNLAKLMFIHMLGYPTHFGQMECLKLIASPGFPEKRIGYLGLMLLLDERQEVLMLVTNSIKQDLNHTNQYIAGLALCALGNICSAEMARDLALEVERLLQFKDPNIRKKAALCSIRIIKKVPELAENFVNPAAALLKEKHHGVLLTGVQLCTDLCKVSKEALEHLRKKCTDGLVKVLKDVVNSPYAPEYDVSGIADPFLHIRLLKLLCLLGQGDADASDTMNDILAQVATKTESKKNAGNAILYECVATIMGIEDNGGLRVLAVNILGKFLSSRDNNIRYVALNMLMKAIALDAQAVQRHRTTLLECVKDSDASIRKRALDLIYLLVNESNVKSLTKELIDYLEVCDSEFKGDLTAKICSIVEKFSPEKIWYIDQMLKILPAAGNHVKEEVWHALIVVITNASDLHGYTVRLLYRAVQTAGEQETLVRVAVWCIGEYGEMLVNNAGMLAGENPITVTESEAVDVVETAIRRHLDLPTRSMCLIALLKLSSRFSSCSQRINNIVLHYKGSLVLELQQRAIEFNSIIEKHHNIRSALVERMPALDEATYSSRRAGSVPAAVSTSQGAPLNLPNGVSKHTSSPLVDLLDLTSDDVTEPRSSGGDFLQDLLGVDHSPALSRPGTNQTQKSSNDVLLDLLSIGTPPAQSSPSMPNMFSPNQDNTNSLDMLDTLTSPPALSAQASSAVGSSMMDLLDGFAASSSVPVAEKNGLTLPSIVAFESSSLRITFNFSKQPENPQATLIEAQFFNKSPNIYSNFTFQAAVPKFIQLHLDPASSDTLSASGNGSITQKLRVTNSQHGKKSLVMRIRIGYKMNDKDILEEGQIKNFPPDL</sequence>
<evidence type="ECO:0000256" key="4">
    <source>
        <dbReference type="ARBA" id="ARBA00022448"/>
    </source>
</evidence>
<evidence type="ECO:0000256" key="5">
    <source>
        <dbReference type="ARBA" id="ARBA00022927"/>
    </source>
</evidence>
<dbReference type="InterPro" id="IPR013041">
    <property type="entry name" value="Clathrin_app_Ig-like_sf"/>
</dbReference>
<name>A0AAD2E6R5_9LAMI</name>
<evidence type="ECO:0000256" key="11">
    <source>
        <dbReference type="SAM" id="MobiDB-lite"/>
    </source>
</evidence>
<dbReference type="Gene3D" id="2.60.40.1230">
    <property type="match status" value="1"/>
</dbReference>
<evidence type="ECO:0000313" key="14">
    <source>
        <dbReference type="Proteomes" id="UP000834106"/>
    </source>
</evidence>
<evidence type="ECO:0000256" key="1">
    <source>
        <dbReference type="ARBA" id="ARBA00004145"/>
    </source>
</evidence>
<dbReference type="Proteomes" id="UP000834106">
    <property type="component" value="Chromosome 16"/>
</dbReference>
<dbReference type="EMBL" id="OU503051">
    <property type="protein sequence ID" value="CAI9779349.1"/>
    <property type="molecule type" value="Genomic_DNA"/>
</dbReference>
<organism evidence="13 14">
    <name type="scientific">Fraxinus pennsylvanica</name>
    <dbReference type="NCBI Taxonomy" id="56036"/>
    <lineage>
        <taxon>Eukaryota</taxon>
        <taxon>Viridiplantae</taxon>
        <taxon>Streptophyta</taxon>
        <taxon>Embryophyta</taxon>
        <taxon>Tracheophyta</taxon>
        <taxon>Spermatophyta</taxon>
        <taxon>Magnoliopsida</taxon>
        <taxon>eudicotyledons</taxon>
        <taxon>Gunneridae</taxon>
        <taxon>Pentapetalae</taxon>
        <taxon>asterids</taxon>
        <taxon>lamiids</taxon>
        <taxon>Lamiales</taxon>
        <taxon>Oleaceae</taxon>
        <taxon>Oleeae</taxon>
        <taxon>Fraxinus</taxon>
    </lineage>
</organism>
<dbReference type="PIRSF" id="PIRSF037094">
    <property type="entry name" value="AP1_complex_gamma"/>
    <property type="match status" value="1"/>
</dbReference>
<feature type="compositionally biased region" description="Low complexity" evidence="11">
    <location>
        <begin position="694"/>
        <end position="705"/>
    </location>
</feature>
<dbReference type="Gene3D" id="1.25.10.10">
    <property type="entry name" value="Leucine-rich Repeat Variant"/>
    <property type="match status" value="1"/>
</dbReference>
<evidence type="ECO:0000256" key="6">
    <source>
        <dbReference type="ARBA" id="ARBA00023034"/>
    </source>
</evidence>
<dbReference type="Pfam" id="PF02883">
    <property type="entry name" value="Alpha_adaptinC2"/>
    <property type="match status" value="1"/>
</dbReference>
<dbReference type="SUPFAM" id="SSF49348">
    <property type="entry name" value="Clathrin adaptor appendage domain"/>
    <property type="match status" value="1"/>
</dbReference>
<dbReference type="PROSITE" id="PS50180">
    <property type="entry name" value="GAE"/>
    <property type="match status" value="1"/>
</dbReference>
<evidence type="ECO:0000256" key="3">
    <source>
        <dbReference type="ARBA" id="ARBA00006613"/>
    </source>
</evidence>
<feature type="domain" description="GAE" evidence="12">
    <location>
        <begin position="757"/>
        <end position="874"/>
    </location>
</feature>
<keyword evidence="6 10" id="KW-0333">Golgi apparatus</keyword>
<comment type="function">
    <text evidence="9">Subunit of clathrin-associated adaptor protein complex 1 that plays a role in protein sorting at the trans-Golgi network and early endosomes (TGN/EE). The AP complexes mediate both the recruitment of clathrin to membranes and the recognition of sorting signals within the cytosolic tails of transmembrane cargo molecules.</text>
</comment>
<dbReference type="GO" id="GO:0016192">
    <property type="term" value="P:vesicle-mediated transport"/>
    <property type="evidence" value="ECO:0007669"/>
    <property type="project" value="InterPro"/>
</dbReference>
<evidence type="ECO:0000256" key="8">
    <source>
        <dbReference type="ARBA" id="ARBA00023329"/>
    </source>
</evidence>
<evidence type="ECO:0000256" key="9">
    <source>
        <dbReference type="ARBA" id="ARBA00053634"/>
    </source>
</evidence>